<gene>
    <name evidence="3" type="ORF">UREG_02847</name>
</gene>
<dbReference type="PANTHER" id="PTHR12943:SF27">
    <property type="entry name" value="HOMOCYSTEINE-INDUCED ENDOPLASMIC RETICULUM PROTEIN, ISOFORM A"/>
    <property type="match status" value="1"/>
</dbReference>
<sequence length="609" mass="67740">MSGEIHSIHLVLPPGTPLMETSASTNSSEGQESVSQDSTQRSSSRRSQRIQDLLNPAPPQSATEPREDPTIKQDTAADNSQLPALRVSSETCEPATGLSQRDMSNSGNTSSAPPNSANPHQFGQTPSLVPGFRRMLPNGFEVTEPGSSYTSLQGLRVSNTEDNSAEFSTHMSHLNPHRIFRSQQNSVTNGTIHQTDRPTSMPSVEHPQRETSRLSLISQNIIALEEQFSRGIIPTVDEIARLRFQLYQMLDEQYRNPLKPRDPALESWITRVLNLATRADQHRVMKARQQPQFNNHQSRFESTNAALPSTAAYLLKAPNGTQYVVMRPNDQPLPSAFRPRAPRPAANIPGLFMGGNIAPLGAPGFVARLPGNRVFRPPLVRRRYRRYVRPINLVAIIRSFWLFIRLYFISYLFSARGSWLRTLLVLASAVVAVFSETSFPERIQRFVLRPVQQHLENLLPTDGQQRQAQPAAQRPNDTAFDANLRNEPINGRQAQGNPAQAEHGGIWDGLRSLERSVAIFLASFIPGLSERHIAARNAAEVARRNEEQRQQAEEQQPEVNTDPTAPHPQGGTNDPSVEQDATTPVPTDTTRNAGDAHQDQQSNQERADQ</sequence>
<dbReference type="GeneID" id="8437636"/>
<dbReference type="InParanoid" id="C4JIA1"/>
<dbReference type="HOGENOM" id="CLU_024875_0_0_1"/>
<dbReference type="OrthoDB" id="21589at2759"/>
<name>C4JIA1_UNCRE</name>
<keyword evidence="2" id="KW-0812">Transmembrane</keyword>
<feature type="compositionally biased region" description="Polar residues" evidence="1">
    <location>
        <begin position="19"/>
        <end position="32"/>
    </location>
</feature>
<feature type="region of interest" description="Disordered" evidence="1">
    <location>
        <begin position="539"/>
        <end position="609"/>
    </location>
</feature>
<dbReference type="InterPro" id="IPR039751">
    <property type="entry name" value="HERPUD1/2"/>
</dbReference>
<feature type="compositionally biased region" description="Basic and acidic residues" evidence="1">
    <location>
        <begin position="541"/>
        <end position="552"/>
    </location>
</feature>
<dbReference type="RefSeq" id="XP_002543331.1">
    <property type="nucleotide sequence ID" value="XM_002543285.1"/>
</dbReference>
<protein>
    <submittedName>
        <fullName evidence="3">Uncharacterized protein</fullName>
    </submittedName>
</protein>
<dbReference type="Proteomes" id="UP000002058">
    <property type="component" value="Unassembled WGS sequence"/>
</dbReference>
<keyword evidence="4" id="KW-1185">Reference proteome</keyword>
<organism evidence="3 4">
    <name type="scientific">Uncinocarpus reesii (strain UAMH 1704)</name>
    <dbReference type="NCBI Taxonomy" id="336963"/>
    <lineage>
        <taxon>Eukaryota</taxon>
        <taxon>Fungi</taxon>
        <taxon>Dikarya</taxon>
        <taxon>Ascomycota</taxon>
        <taxon>Pezizomycotina</taxon>
        <taxon>Eurotiomycetes</taxon>
        <taxon>Eurotiomycetidae</taxon>
        <taxon>Onygenales</taxon>
        <taxon>Onygenaceae</taxon>
        <taxon>Uncinocarpus</taxon>
    </lineage>
</organism>
<dbReference type="eggNOG" id="ENOG502SAFQ">
    <property type="taxonomic scope" value="Eukaryota"/>
</dbReference>
<feature type="compositionally biased region" description="Polar residues" evidence="1">
    <location>
        <begin position="599"/>
        <end position="609"/>
    </location>
</feature>
<feature type="region of interest" description="Disordered" evidence="1">
    <location>
        <begin position="1"/>
        <end position="151"/>
    </location>
</feature>
<dbReference type="PANTHER" id="PTHR12943">
    <property type="entry name" value="HOMOCYSTEINE-RESPONSIVE ENDOPLASMIC RETICULUM-RESIDENT UNIQUITIN-LIKE DOMAIN HERPUD PROTEIN FAMILY MEMBER"/>
    <property type="match status" value="1"/>
</dbReference>
<feature type="compositionally biased region" description="Polar residues" evidence="1">
    <location>
        <begin position="570"/>
        <end position="592"/>
    </location>
</feature>
<dbReference type="AlphaFoldDB" id="C4JIA1"/>
<feature type="transmembrane region" description="Helical" evidence="2">
    <location>
        <begin position="391"/>
        <end position="413"/>
    </location>
</feature>
<dbReference type="EMBL" id="CH476615">
    <property type="protein sequence ID" value="EEP77998.1"/>
    <property type="molecule type" value="Genomic_DNA"/>
</dbReference>
<proteinExistence type="predicted"/>
<feature type="compositionally biased region" description="Polar residues" evidence="1">
    <location>
        <begin position="97"/>
        <end position="127"/>
    </location>
</feature>
<feature type="region of interest" description="Disordered" evidence="1">
    <location>
        <begin position="481"/>
        <end position="503"/>
    </location>
</feature>
<evidence type="ECO:0000313" key="3">
    <source>
        <dbReference type="EMBL" id="EEP77998.1"/>
    </source>
</evidence>
<feature type="transmembrane region" description="Helical" evidence="2">
    <location>
        <begin position="419"/>
        <end position="439"/>
    </location>
</feature>
<feature type="compositionally biased region" description="Low complexity" evidence="1">
    <location>
        <begin position="33"/>
        <end position="42"/>
    </location>
</feature>
<feature type="compositionally biased region" description="Polar residues" evidence="1">
    <location>
        <begin position="72"/>
        <end position="82"/>
    </location>
</feature>
<evidence type="ECO:0000313" key="4">
    <source>
        <dbReference type="Proteomes" id="UP000002058"/>
    </source>
</evidence>
<dbReference type="KEGG" id="ure:UREG_02847"/>
<evidence type="ECO:0000256" key="2">
    <source>
        <dbReference type="SAM" id="Phobius"/>
    </source>
</evidence>
<keyword evidence="2" id="KW-1133">Transmembrane helix</keyword>
<dbReference type="GO" id="GO:0030968">
    <property type="term" value="P:endoplasmic reticulum unfolded protein response"/>
    <property type="evidence" value="ECO:0007669"/>
    <property type="project" value="TreeGrafter"/>
</dbReference>
<evidence type="ECO:0000256" key="1">
    <source>
        <dbReference type="SAM" id="MobiDB-lite"/>
    </source>
</evidence>
<keyword evidence="2" id="KW-0472">Membrane</keyword>
<reference evidence="4" key="1">
    <citation type="journal article" date="2009" name="Genome Res.">
        <title>Comparative genomic analyses of the human fungal pathogens Coccidioides and their relatives.</title>
        <authorList>
            <person name="Sharpton T.J."/>
            <person name="Stajich J.E."/>
            <person name="Rounsley S.D."/>
            <person name="Gardner M.J."/>
            <person name="Wortman J.R."/>
            <person name="Jordar V.S."/>
            <person name="Maiti R."/>
            <person name="Kodira C.D."/>
            <person name="Neafsey D.E."/>
            <person name="Zeng Q."/>
            <person name="Hung C.-Y."/>
            <person name="McMahan C."/>
            <person name="Muszewska A."/>
            <person name="Grynberg M."/>
            <person name="Mandel M.A."/>
            <person name="Kellner E.M."/>
            <person name="Barker B.M."/>
            <person name="Galgiani J.N."/>
            <person name="Orbach M.J."/>
            <person name="Kirkland T.N."/>
            <person name="Cole G.T."/>
            <person name="Henn M.R."/>
            <person name="Birren B.W."/>
            <person name="Taylor J.W."/>
        </authorList>
    </citation>
    <scope>NUCLEOTIDE SEQUENCE [LARGE SCALE GENOMIC DNA]</scope>
    <source>
        <strain evidence="4">UAMH 1704</strain>
    </source>
</reference>
<dbReference type="VEuPathDB" id="FungiDB:UREG_02847"/>
<accession>C4JIA1</accession>